<dbReference type="Proteomes" id="UP001166286">
    <property type="component" value="Unassembled WGS sequence"/>
</dbReference>
<dbReference type="GO" id="GO:0047617">
    <property type="term" value="F:fatty acyl-CoA hydrolase activity"/>
    <property type="evidence" value="ECO:0007669"/>
    <property type="project" value="TreeGrafter"/>
</dbReference>
<evidence type="ECO:0000256" key="1">
    <source>
        <dbReference type="ARBA" id="ARBA00005953"/>
    </source>
</evidence>
<proteinExistence type="inferred from homology"/>
<feature type="domain" description="Thioesterase" evidence="3">
    <location>
        <begin position="31"/>
        <end position="108"/>
    </location>
</feature>
<dbReference type="Gene3D" id="3.10.129.10">
    <property type="entry name" value="Hotdog Thioesterase"/>
    <property type="match status" value="1"/>
</dbReference>
<dbReference type="PANTHER" id="PTHR31793">
    <property type="entry name" value="4-HYDROXYBENZOYL-COA THIOESTERASE FAMILY MEMBER"/>
    <property type="match status" value="1"/>
</dbReference>
<dbReference type="AlphaFoldDB" id="A0AA39QUG6"/>
<dbReference type="SUPFAM" id="SSF54637">
    <property type="entry name" value="Thioesterase/thiol ester dehydrase-isomerase"/>
    <property type="match status" value="1"/>
</dbReference>
<dbReference type="InterPro" id="IPR006683">
    <property type="entry name" value="Thioestr_dom"/>
</dbReference>
<dbReference type="PANTHER" id="PTHR31793:SF27">
    <property type="entry name" value="NOVEL THIOESTERASE SUPERFAMILY DOMAIN AND SAPOSIN A-TYPE DOMAIN CONTAINING PROTEIN (0610012H03RIK)"/>
    <property type="match status" value="1"/>
</dbReference>
<accession>A0AA39QUG6</accession>
<gene>
    <name evidence="4" type="ORF">JMJ35_009842</name>
</gene>
<organism evidence="4 5">
    <name type="scientific">Cladonia borealis</name>
    <dbReference type="NCBI Taxonomy" id="184061"/>
    <lineage>
        <taxon>Eukaryota</taxon>
        <taxon>Fungi</taxon>
        <taxon>Dikarya</taxon>
        <taxon>Ascomycota</taxon>
        <taxon>Pezizomycotina</taxon>
        <taxon>Lecanoromycetes</taxon>
        <taxon>OSLEUM clade</taxon>
        <taxon>Lecanoromycetidae</taxon>
        <taxon>Lecanorales</taxon>
        <taxon>Lecanorineae</taxon>
        <taxon>Cladoniaceae</taxon>
        <taxon>Cladonia</taxon>
    </lineage>
</organism>
<dbReference type="Pfam" id="PF03061">
    <property type="entry name" value="4HBT"/>
    <property type="match status" value="1"/>
</dbReference>
<comment type="caution">
    <text evidence="4">The sequence shown here is derived from an EMBL/GenBank/DDBJ whole genome shotgun (WGS) entry which is preliminary data.</text>
</comment>
<reference evidence="4" key="1">
    <citation type="submission" date="2023-03" db="EMBL/GenBank/DDBJ databases">
        <title>Complete genome of Cladonia borealis.</title>
        <authorList>
            <person name="Park H."/>
        </authorList>
    </citation>
    <scope>NUCLEOTIDE SEQUENCE</scope>
    <source>
        <strain evidence="4">ANT050790</strain>
    </source>
</reference>
<protein>
    <recommendedName>
        <fullName evidence="3">Thioesterase domain-containing protein</fullName>
    </recommendedName>
</protein>
<dbReference type="InterPro" id="IPR050563">
    <property type="entry name" value="4-hydroxybenzoyl-CoA_TE"/>
</dbReference>
<dbReference type="InterPro" id="IPR029069">
    <property type="entry name" value="HotDog_dom_sf"/>
</dbReference>
<keyword evidence="2" id="KW-0378">Hydrolase</keyword>
<keyword evidence="5" id="KW-1185">Reference proteome</keyword>
<sequence length="154" mass="17619">MSLEELKGRRRSDYAFHQEYRTRWSDNDMYDHMNNSVYSFLFDSIINAYLIEHCDLRPPASPQIGLVVNSHCDYFGSVGFPMVVELGLRVNKLGKSSVAYEVGVFEKGKDDVRAVGGYTHVFVERERNRPAPNGMSEDIRRGLKKLLENGTPKL</sequence>
<evidence type="ECO:0000259" key="3">
    <source>
        <dbReference type="Pfam" id="PF03061"/>
    </source>
</evidence>
<dbReference type="CDD" id="cd00586">
    <property type="entry name" value="4HBT"/>
    <property type="match status" value="1"/>
</dbReference>
<evidence type="ECO:0000313" key="5">
    <source>
        <dbReference type="Proteomes" id="UP001166286"/>
    </source>
</evidence>
<dbReference type="EMBL" id="JAFEKC020000022">
    <property type="protein sequence ID" value="KAK0507953.1"/>
    <property type="molecule type" value="Genomic_DNA"/>
</dbReference>
<dbReference type="FunFam" id="3.10.129.10:FF:000104">
    <property type="entry name" value="Thioesterase family protein (AFU_orthologue AFUA_2G16350)"/>
    <property type="match status" value="1"/>
</dbReference>
<name>A0AA39QUG6_9LECA</name>
<comment type="similarity">
    <text evidence="1">Belongs to the 4-hydroxybenzoyl-CoA thioesterase family.</text>
</comment>
<evidence type="ECO:0000313" key="4">
    <source>
        <dbReference type="EMBL" id="KAK0507953.1"/>
    </source>
</evidence>
<evidence type="ECO:0000256" key="2">
    <source>
        <dbReference type="ARBA" id="ARBA00022801"/>
    </source>
</evidence>